<dbReference type="EMBL" id="CP133616">
    <property type="protein sequence ID" value="WMV29490.1"/>
    <property type="molecule type" value="Genomic_DNA"/>
</dbReference>
<sequence>MNMPHPAV</sequence>
<dbReference type="Proteomes" id="UP001234989">
    <property type="component" value="Chromosome 5"/>
</dbReference>
<accession>A0AAF0QYN2</accession>
<evidence type="ECO:0000313" key="2">
    <source>
        <dbReference type="Proteomes" id="UP001234989"/>
    </source>
</evidence>
<name>A0AAF0QYN2_SOLVR</name>
<organism evidence="1 2">
    <name type="scientific">Solanum verrucosum</name>
    <dbReference type="NCBI Taxonomy" id="315347"/>
    <lineage>
        <taxon>Eukaryota</taxon>
        <taxon>Viridiplantae</taxon>
        <taxon>Streptophyta</taxon>
        <taxon>Embryophyta</taxon>
        <taxon>Tracheophyta</taxon>
        <taxon>Spermatophyta</taxon>
        <taxon>Magnoliopsida</taxon>
        <taxon>eudicotyledons</taxon>
        <taxon>Gunneridae</taxon>
        <taxon>Pentapetalae</taxon>
        <taxon>asterids</taxon>
        <taxon>lamiids</taxon>
        <taxon>Solanales</taxon>
        <taxon>Solanaceae</taxon>
        <taxon>Solanoideae</taxon>
        <taxon>Solaneae</taxon>
        <taxon>Solanum</taxon>
    </lineage>
</organism>
<keyword evidence="2" id="KW-1185">Reference proteome</keyword>
<gene>
    <name evidence="1" type="ORF">MTR67_022875</name>
</gene>
<reference evidence="1" key="1">
    <citation type="submission" date="2023-08" db="EMBL/GenBank/DDBJ databases">
        <title>A de novo genome assembly of Solanum verrucosum Schlechtendal, a Mexican diploid species geographically isolated from the other diploid A-genome species in potato relatives.</title>
        <authorList>
            <person name="Hosaka K."/>
        </authorList>
    </citation>
    <scope>NUCLEOTIDE SEQUENCE</scope>
    <source>
        <tissue evidence="1">Young leaves</tissue>
    </source>
</reference>
<proteinExistence type="predicted"/>
<protein>
    <submittedName>
        <fullName evidence="1">Uncharacterized protein</fullName>
    </submittedName>
</protein>
<evidence type="ECO:0000313" key="1">
    <source>
        <dbReference type="EMBL" id="WMV29490.1"/>
    </source>
</evidence>